<dbReference type="STRING" id="28173.VIBNI_A2672"/>
<dbReference type="PANTHER" id="PTHR32063">
    <property type="match status" value="1"/>
</dbReference>
<accession>U4KGJ0</accession>
<dbReference type="InterPro" id="IPR027463">
    <property type="entry name" value="AcrB_DN_DC_subdom"/>
</dbReference>
<feature type="transmembrane region" description="Helical" evidence="1">
    <location>
        <begin position="941"/>
        <end position="960"/>
    </location>
</feature>
<dbReference type="PANTHER" id="PTHR32063:SF33">
    <property type="entry name" value="RND SUPERFAMILY EFFLUX PUMP PERMEASE COMPONENT"/>
    <property type="match status" value="1"/>
</dbReference>
<feature type="transmembrane region" description="Helical" evidence="1">
    <location>
        <begin position="892"/>
        <end position="913"/>
    </location>
</feature>
<dbReference type="eggNOG" id="COG0841">
    <property type="taxonomic scope" value="Bacteria"/>
</dbReference>
<dbReference type="AlphaFoldDB" id="U4KGJ0"/>
<proteinExistence type="predicted"/>
<gene>
    <name evidence="2" type="ORF">VIBNI_A2672</name>
</gene>
<feature type="transmembrane region" description="Helical" evidence="1">
    <location>
        <begin position="972"/>
        <end position="996"/>
    </location>
</feature>
<feature type="transmembrane region" description="Helical" evidence="1">
    <location>
        <begin position="429"/>
        <end position="451"/>
    </location>
</feature>
<feature type="transmembrane region" description="Helical" evidence="1">
    <location>
        <begin position="330"/>
        <end position="351"/>
    </location>
</feature>
<dbReference type="RefSeq" id="WP_022551390.1">
    <property type="nucleotide sequence ID" value="NC_022528.1"/>
</dbReference>
<feature type="transmembrane region" description="Helical" evidence="1">
    <location>
        <begin position="457"/>
        <end position="480"/>
    </location>
</feature>
<feature type="transmembrane region" description="Helical" evidence="1">
    <location>
        <begin position="866"/>
        <end position="886"/>
    </location>
</feature>
<dbReference type="PATRIC" id="fig|1260221.3.peg.2544"/>
<name>U4KGJ0_9VIBR</name>
<organism evidence="2 3">
    <name type="scientific">Vibrio nigripulchritudo</name>
    <dbReference type="NCBI Taxonomy" id="28173"/>
    <lineage>
        <taxon>Bacteria</taxon>
        <taxon>Pseudomonadati</taxon>
        <taxon>Pseudomonadota</taxon>
        <taxon>Gammaproteobacteria</taxon>
        <taxon>Vibrionales</taxon>
        <taxon>Vibrionaceae</taxon>
        <taxon>Vibrio</taxon>
    </lineage>
</organism>
<keyword evidence="1" id="KW-0812">Transmembrane</keyword>
<dbReference type="SUPFAM" id="SSF82693">
    <property type="entry name" value="Multidrug efflux transporter AcrB pore domain, PN1, PN2, PC1 and PC2 subdomains"/>
    <property type="match status" value="2"/>
</dbReference>
<dbReference type="GO" id="GO:0005886">
    <property type="term" value="C:plasma membrane"/>
    <property type="evidence" value="ECO:0007669"/>
    <property type="project" value="TreeGrafter"/>
</dbReference>
<evidence type="ECO:0000313" key="3">
    <source>
        <dbReference type="Proteomes" id="UP000016895"/>
    </source>
</evidence>
<dbReference type="PRINTS" id="PR00702">
    <property type="entry name" value="ACRIFLAVINRP"/>
</dbReference>
<keyword evidence="3" id="KW-1185">Reference proteome</keyword>
<dbReference type="Gene3D" id="3.30.70.1430">
    <property type="entry name" value="Multidrug efflux transporter AcrB pore domain"/>
    <property type="match status" value="2"/>
</dbReference>
<sequence length="1006" mass="109997">MKGFIHYFASRPMVARVITMMVLLVGVGSASIVKLQELPDVAFAEVTITTQYPGASAQDVELNITNRIEKELRSVQGLRKFTSSSVEGMSEITLELDESSNLTKVVSDIQQAVDRTSGLPKDISAPPLVEQVSTSSFEVFRFGVVTDKSYSELQPYVRDLEKQLRTLPGIGSVSMNGFREREFWIEVDPVKANRYRLSLDQIISAVKSRNLSQSGGVVESWNSDQRIVTLTQIQSVKELENTIIASLPSGEIIRVKDVGSVKDDFERSTQVSVINGEKGVLFTLSKSAHADIKATIAGVLGFLERQSQQTNGEFRFPVALNLADDMSSKFSIVSVNGGVGLVLVLLVLSLILKRQVAFWVSVSIPFSVLGVVILLPAYGMNLDSITLAAMLLVIGIIVDDSVIVAESVYREYQRGKSGLEAAIAGTQKVIKPIIASLTTTALVFIPMFFIPGTLGKAVVVIPITVITALLFSLAECTFTLPAHLASSLEKEGLKNSKPDKFNALTEQYQRLLSGSLNHKKKVLGLSVVVLGIGSFLVTFMKLDFFPAQAAKYIEVYTEVAPGTPNDQLRQQHEALEKAIQNLPESELSSYQMTYGSPVSRGQINLTDFDQRSRTADEISNALLGELSLDKKLEFVKFSVDAGGPPPGEPVEIRVIGNKLVEREHAVSLVQSWMQDHQGLNTVTNSESLKDAQLKIIPQHEWLARYNLTVQDLASTLRIAFDGEQVTSTWLADEEVNLRVILTKEYRNLQKLSTTKIYTANGEQVPLSRLATVEQYDSPREILHYNGDRQIMVTAQIIDENLTPDEISSNIARDLANKVGDSVILDIGGEAESTNETFGGILIAFPAALLGIYFVLVIMFNSMLQPLLVMSVIPFALVASLMALLVHLQDISLFALIGALGMMGVVVNNTLVLINQINVLREQGYASYDAVIEAASSRLRPILLTSITTVVGLIPLAYGLGGTDVYMGPMSLTLGYGLLFSLPVVLFVVPCLYLLCFGRSQVSESRQ</sequence>
<dbReference type="Proteomes" id="UP000016895">
    <property type="component" value="Chromosome 1"/>
</dbReference>
<dbReference type="InterPro" id="IPR001036">
    <property type="entry name" value="Acrflvin-R"/>
</dbReference>
<feature type="transmembrane region" description="Helical" evidence="1">
    <location>
        <begin position="522"/>
        <end position="540"/>
    </location>
</feature>
<protein>
    <submittedName>
        <fullName evidence="2">Putative Acriflavin resistance protein</fullName>
    </submittedName>
</protein>
<reference evidence="2 3" key="1">
    <citation type="journal article" date="2013" name="ISME J.">
        <title>Comparative genomics of pathogenic lineages of Vibrio nigripulchritudo identifies virulence-associated traits.</title>
        <authorList>
            <person name="Goudenege D."/>
            <person name="Labreuche Y."/>
            <person name="Krin E."/>
            <person name="Ansquer D."/>
            <person name="Mangenot S."/>
            <person name="Calteau A."/>
            <person name="Medigue C."/>
            <person name="Mazel D."/>
            <person name="Polz M.F."/>
            <person name="Le Roux F."/>
        </authorList>
    </citation>
    <scope>NUCLEOTIDE SEQUENCE [LARGE SCALE GENOMIC DNA]</scope>
    <source>
        <strain evidence="3">SnF1</strain>
    </source>
</reference>
<dbReference type="SUPFAM" id="SSF82714">
    <property type="entry name" value="Multidrug efflux transporter AcrB TolC docking domain, DN and DC subdomains"/>
    <property type="match status" value="2"/>
</dbReference>
<dbReference type="Gene3D" id="3.30.70.1320">
    <property type="entry name" value="Multidrug efflux transporter AcrB pore domain like"/>
    <property type="match status" value="1"/>
</dbReference>
<evidence type="ECO:0000256" key="1">
    <source>
        <dbReference type="SAM" id="Phobius"/>
    </source>
</evidence>
<dbReference type="Gene3D" id="1.20.1640.10">
    <property type="entry name" value="Multidrug efflux transporter AcrB transmembrane domain"/>
    <property type="match status" value="2"/>
</dbReference>
<feature type="transmembrane region" description="Helical" evidence="1">
    <location>
        <begin position="837"/>
        <end position="859"/>
    </location>
</feature>
<dbReference type="GO" id="GO:0042910">
    <property type="term" value="F:xenobiotic transmembrane transporter activity"/>
    <property type="evidence" value="ECO:0007669"/>
    <property type="project" value="TreeGrafter"/>
</dbReference>
<dbReference type="SUPFAM" id="SSF82866">
    <property type="entry name" value="Multidrug efflux transporter AcrB transmembrane domain"/>
    <property type="match status" value="2"/>
</dbReference>
<keyword evidence="1" id="KW-0472">Membrane</keyword>
<dbReference type="EMBL" id="FO203526">
    <property type="protein sequence ID" value="CCO58723.1"/>
    <property type="molecule type" value="Genomic_DNA"/>
</dbReference>
<feature type="transmembrane region" description="Helical" evidence="1">
    <location>
        <begin position="358"/>
        <end position="379"/>
    </location>
</feature>
<feature type="transmembrane region" description="Helical" evidence="1">
    <location>
        <begin position="385"/>
        <end position="409"/>
    </location>
</feature>
<dbReference type="Gene3D" id="3.30.2090.10">
    <property type="entry name" value="Multidrug efflux transporter AcrB TolC docking domain, DN and DC subdomains"/>
    <property type="match status" value="2"/>
</dbReference>
<keyword evidence="1" id="KW-1133">Transmembrane helix</keyword>
<dbReference type="Gene3D" id="3.30.70.1440">
    <property type="entry name" value="Multidrug efflux transporter AcrB pore domain"/>
    <property type="match status" value="1"/>
</dbReference>
<evidence type="ECO:0000313" key="2">
    <source>
        <dbReference type="EMBL" id="CCO58723.1"/>
    </source>
</evidence>
<dbReference type="OrthoDB" id="5287122at2"/>
<dbReference type="KEGG" id="vni:VIBNI_A2672"/>
<dbReference type="Pfam" id="PF00873">
    <property type="entry name" value="ACR_tran"/>
    <property type="match status" value="1"/>
</dbReference>